<protein>
    <submittedName>
        <fullName evidence="2">Tetratricopeptide repeat protein</fullName>
    </submittedName>
</protein>
<dbReference type="InterPro" id="IPR019734">
    <property type="entry name" value="TPR_rpt"/>
</dbReference>
<accession>A0A1D8AU71</accession>
<dbReference type="InterPro" id="IPR011990">
    <property type="entry name" value="TPR-like_helical_dom_sf"/>
</dbReference>
<keyword evidence="1" id="KW-0175">Coiled coil</keyword>
<name>A0A1D8AU71_9BACT</name>
<dbReference type="KEGG" id="obg:Verru16b_01499"/>
<organism evidence="2 3">
    <name type="scientific">Lacunisphaera limnophila</name>
    <dbReference type="NCBI Taxonomy" id="1838286"/>
    <lineage>
        <taxon>Bacteria</taxon>
        <taxon>Pseudomonadati</taxon>
        <taxon>Verrucomicrobiota</taxon>
        <taxon>Opitutia</taxon>
        <taxon>Opitutales</taxon>
        <taxon>Opitutaceae</taxon>
        <taxon>Lacunisphaera</taxon>
    </lineage>
</organism>
<keyword evidence="3" id="KW-1185">Reference proteome</keyword>
<evidence type="ECO:0000313" key="3">
    <source>
        <dbReference type="Proteomes" id="UP000095228"/>
    </source>
</evidence>
<dbReference type="STRING" id="1838286.Verru16b_01499"/>
<dbReference type="RefSeq" id="WP_069961684.1">
    <property type="nucleotide sequence ID" value="NZ_CP016094.1"/>
</dbReference>
<dbReference type="Pfam" id="PF13432">
    <property type="entry name" value="TPR_16"/>
    <property type="match status" value="1"/>
</dbReference>
<feature type="coiled-coil region" evidence="1">
    <location>
        <begin position="113"/>
        <end position="140"/>
    </location>
</feature>
<sequence length="159" mass="17045">MATRRKPISPYHAGFLILLLAGGGLTGCALLPGGRPAADALTPAEHLQLGMTYEQDGKPDLALREYGRAAVGPERSVALTCQGNVQAAQGRPLEAEASYRAALGAKPDNAMALNNLAWLLAQENRDLDEAERLIRQALALGAEPRATYEDTLAFILRRR</sequence>
<evidence type="ECO:0000313" key="2">
    <source>
        <dbReference type="EMBL" id="AOS44437.1"/>
    </source>
</evidence>
<dbReference type="Gene3D" id="1.25.40.10">
    <property type="entry name" value="Tetratricopeptide repeat domain"/>
    <property type="match status" value="1"/>
</dbReference>
<dbReference type="SMART" id="SM00028">
    <property type="entry name" value="TPR"/>
    <property type="match status" value="2"/>
</dbReference>
<dbReference type="PROSITE" id="PS51257">
    <property type="entry name" value="PROKAR_LIPOPROTEIN"/>
    <property type="match status" value="1"/>
</dbReference>
<proteinExistence type="predicted"/>
<dbReference type="SUPFAM" id="SSF48452">
    <property type="entry name" value="TPR-like"/>
    <property type="match status" value="1"/>
</dbReference>
<reference evidence="2 3" key="1">
    <citation type="submission" date="2016-06" db="EMBL/GenBank/DDBJ databases">
        <title>Three novel species with peptidoglycan cell walls form the new genus Lacunisphaera gen. nov. in the family Opitutaceae of the verrucomicrobial subdivision 4.</title>
        <authorList>
            <person name="Rast P."/>
            <person name="Gloeckner I."/>
            <person name="Jogler M."/>
            <person name="Boedeker C."/>
            <person name="Jeske O."/>
            <person name="Wiegand S."/>
            <person name="Reinhardt R."/>
            <person name="Schumann P."/>
            <person name="Rohde M."/>
            <person name="Spring S."/>
            <person name="Gloeckner F.O."/>
            <person name="Jogler C."/>
        </authorList>
    </citation>
    <scope>NUCLEOTIDE SEQUENCE [LARGE SCALE GENOMIC DNA]</scope>
    <source>
        <strain evidence="2 3">IG16b</strain>
    </source>
</reference>
<dbReference type="Proteomes" id="UP000095228">
    <property type="component" value="Chromosome"/>
</dbReference>
<dbReference type="AlphaFoldDB" id="A0A1D8AU71"/>
<dbReference type="OrthoDB" id="9794802at2"/>
<gene>
    <name evidence="2" type="ORF">Verru16b_01499</name>
</gene>
<dbReference type="EMBL" id="CP016094">
    <property type="protein sequence ID" value="AOS44437.1"/>
    <property type="molecule type" value="Genomic_DNA"/>
</dbReference>
<evidence type="ECO:0000256" key="1">
    <source>
        <dbReference type="SAM" id="Coils"/>
    </source>
</evidence>